<name>A0ABS6U2Q0_9PSEU</name>
<reference evidence="3 4" key="1">
    <citation type="submission" date="2020-11" db="EMBL/GenBank/DDBJ databases">
        <title>Pseudonocardia abyssalis sp. nov. and Pseudonocardia oceani sp. nov., description and phylogenomic analysis of two novel actinomycetes isolated from the deep Southern Ocean.</title>
        <authorList>
            <person name="Parra J."/>
        </authorList>
    </citation>
    <scope>NUCLEOTIDE SEQUENCE [LARGE SCALE GENOMIC DNA]</scope>
    <source>
        <strain evidence="4">KRD185</strain>
    </source>
</reference>
<comment type="caution">
    <text evidence="3">The sequence shown here is derived from an EMBL/GenBank/DDBJ whole genome shotgun (WGS) entry which is preliminary data.</text>
</comment>
<dbReference type="RefSeq" id="WP_218589331.1">
    <property type="nucleotide sequence ID" value="NZ_JADQDE010000104.1"/>
</dbReference>
<protein>
    <submittedName>
        <fullName evidence="3">AarF/ABC1/UbiB kinase family protein</fullName>
    </submittedName>
</protein>
<dbReference type="PROSITE" id="PS50011">
    <property type="entry name" value="PROTEIN_KINASE_DOM"/>
    <property type="match status" value="1"/>
</dbReference>
<dbReference type="Pfam" id="PF03109">
    <property type="entry name" value="ABC1"/>
    <property type="match status" value="1"/>
</dbReference>
<evidence type="ECO:0000259" key="2">
    <source>
        <dbReference type="PROSITE" id="PS50011"/>
    </source>
</evidence>
<dbReference type="PANTHER" id="PTHR10566:SF113">
    <property type="entry name" value="PROTEIN ACTIVITY OF BC1 COMPLEX KINASE 7, CHLOROPLASTIC"/>
    <property type="match status" value="1"/>
</dbReference>
<proteinExistence type="inferred from homology"/>
<accession>A0ABS6U2Q0</accession>
<dbReference type="InterPro" id="IPR000719">
    <property type="entry name" value="Prot_kinase_dom"/>
</dbReference>
<evidence type="ECO:0000256" key="1">
    <source>
        <dbReference type="ARBA" id="ARBA00009670"/>
    </source>
</evidence>
<sequence>MATRDRVRLVARVLAGLVAGEVAGSVGIRRGGRGNVDGSRRRARAVRAALEDLGPLYIKVGQTLSTRPDLCPPAMIEEFQNLHEQVTVRPFADFEPVLEANLGPAWREMFAEIKQDRPLGAASLAQVYKATLRNGEDVVLKIQRPAVREAMRDDMVVLQRAVRMLAKRTARFNEVIDLEAILEVIFTAMRPELDFRIEAENMELGRPTVARFDRLRIPEVVHDTPQVLVQTVASGGSIRDVNRDRFADDERDEIGRQLLAWSYRSFFVDRVFHADPHPGNVFVQPGSPAYIIDWGMVGKVDTRTSVALALLLLNMALNDGAGFARSWLELGRATTWADLPGFASDVTRYLPTVVGASMANLNLGVSLTNVLRFATARGVATSPMIALITKSFANLDGCVRYLAPHLSMVDVFQDELNDILFAMTRDYLSPNLAIRTGVETLLAATEVPHAARTFLADVVDKDLTFRIGDAHRRGSLQEDRADMRSRRRDRALLVAAVGGAWALGRGRR</sequence>
<dbReference type="CDD" id="cd05121">
    <property type="entry name" value="ABC1_ADCK3-like"/>
    <property type="match status" value="1"/>
</dbReference>
<dbReference type="InterPro" id="IPR004147">
    <property type="entry name" value="ABC1_dom"/>
</dbReference>
<comment type="similarity">
    <text evidence="1">Belongs to the protein kinase superfamily. ADCK protein kinase family.</text>
</comment>
<evidence type="ECO:0000313" key="4">
    <source>
        <dbReference type="Proteomes" id="UP000694300"/>
    </source>
</evidence>
<dbReference type="InterPro" id="IPR050154">
    <property type="entry name" value="UbiB_kinase"/>
</dbReference>
<keyword evidence="3" id="KW-0418">Kinase</keyword>
<evidence type="ECO:0000313" key="3">
    <source>
        <dbReference type="EMBL" id="MBW0126436.1"/>
    </source>
</evidence>
<feature type="domain" description="Protein kinase" evidence="2">
    <location>
        <begin position="113"/>
        <end position="455"/>
    </location>
</feature>
<dbReference type="EMBL" id="JADQDF010000001">
    <property type="protein sequence ID" value="MBW0126436.1"/>
    <property type="molecule type" value="Genomic_DNA"/>
</dbReference>
<organism evidence="3 4">
    <name type="scientific">Pseudonocardia oceani</name>
    <dbReference type="NCBI Taxonomy" id="2792013"/>
    <lineage>
        <taxon>Bacteria</taxon>
        <taxon>Bacillati</taxon>
        <taxon>Actinomycetota</taxon>
        <taxon>Actinomycetes</taxon>
        <taxon>Pseudonocardiales</taxon>
        <taxon>Pseudonocardiaceae</taxon>
        <taxon>Pseudonocardia</taxon>
    </lineage>
</organism>
<keyword evidence="3" id="KW-0808">Transferase</keyword>
<gene>
    <name evidence="3" type="ORF">I4I82_01825</name>
</gene>
<dbReference type="PANTHER" id="PTHR10566">
    <property type="entry name" value="CHAPERONE-ACTIVITY OF BC1 COMPLEX CABC1 -RELATED"/>
    <property type="match status" value="1"/>
</dbReference>
<dbReference type="Proteomes" id="UP000694300">
    <property type="component" value="Unassembled WGS sequence"/>
</dbReference>
<dbReference type="GO" id="GO:0016301">
    <property type="term" value="F:kinase activity"/>
    <property type="evidence" value="ECO:0007669"/>
    <property type="project" value="UniProtKB-KW"/>
</dbReference>
<keyword evidence="4" id="KW-1185">Reference proteome</keyword>